<reference evidence="3" key="1">
    <citation type="submission" date="2014-02" db="EMBL/GenBank/DDBJ databases">
        <authorList>
            <person name="Genoscope - CEA"/>
        </authorList>
    </citation>
    <scope>NUCLEOTIDE SEQUENCE</scope>
    <source>
        <strain evidence="3">LS3</strain>
    </source>
</reference>
<protein>
    <submittedName>
        <fullName evidence="3">ARAD1C45496p</fullName>
    </submittedName>
</protein>
<accession>A0A060TAF6</accession>
<dbReference type="GO" id="GO:0070628">
    <property type="term" value="F:proteasome binding"/>
    <property type="evidence" value="ECO:0007669"/>
    <property type="project" value="TreeGrafter"/>
</dbReference>
<evidence type="ECO:0000259" key="2">
    <source>
        <dbReference type="PROSITE" id="PS51397"/>
    </source>
</evidence>
<dbReference type="PhylomeDB" id="A0A060TAF6"/>
<feature type="compositionally biased region" description="Low complexity" evidence="1">
    <location>
        <begin position="300"/>
        <end position="315"/>
    </location>
</feature>
<feature type="domain" description="WLM" evidence="2">
    <location>
        <begin position="123"/>
        <end position="334"/>
    </location>
</feature>
<reference evidence="3" key="2">
    <citation type="submission" date="2014-06" db="EMBL/GenBank/DDBJ databases">
        <title>The complete genome of Blastobotrys (Arxula) adeninivorans LS3 - a yeast of biotechnological interest.</title>
        <authorList>
            <person name="Kunze G."/>
            <person name="Gaillardin C."/>
            <person name="Czernicka M."/>
            <person name="Durrens P."/>
            <person name="Martin T."/>
            <person name="Boer E."/>
            <person name="Gabaldon T."/>
            <person name="Cruz J."/>
            <person name="Talla E."/>
            <person name="Marck C."/>
            <person name="Goffeau A."/>
            <person name="Barbe V."/>
            <person name="Baret P."/>
            <person name="Baronian K."/>
            <person name="Beier S."/>
            <person name="Bleykasten C."/>
            <person name="Bode R."/>
            <person name="Casaregola S."/>
            <person name="Despons L."/>
            <person name="Fairhead C."/>
            <person name="Giersberg M."/>
            <person name="Gierski P."/>
            <person name="Hahnel U."/>
            <person name="Hartmann A."/>
            <person name="Jankowska D."/>
            <person name="Jubin C."/>
            <person name="Jung P."/>
            <person name="Lafontaine I."/>
            <person name="Leh-Louis V."/>
            <person name="Lemaire M."/>
            <person name="Marcet-Houben M."/>
            <person name="Mascher M."/>
            <person name="Morel G."/>
            <person name="Richard G.-F."/>
            <person name="Riechen J."/>
            <person name="Sacerdot C."/>
            <person name="Sarkar A."/>
            <person name="Savel G."/>
            <person name="Schacherer J."/>
            <person name="Sherman D."/>
            <person name="Straub M.-L."/>
            <person name="Stein N."/>
            <person name="Thierry A."/>
            <person name="Trautwein-Schult A."/>
            <person name="Westhof E."/>
            <person name="Worch S."/>
            <person name="Dujon B."/>
            <person name="Souciet J.-L."/>
            <person name="Wincker P."/>
            <person name="Scholz U."/>
            <person name="Neuveglise N."/>
        </authorList>
    </citation>
    <scope>NUCLEOTIDE SEQUENCE</scope>
    <source>
        <strain evidence="3">LS3</strain>
    </source>
</reference>
<dbReference type="PROSITE" id="PS51397">
    <property type="entry name" value="WLM"/>
    <property type="match status" value="1"/>
</dbReference>
<gene>
    <name evidence="3" type="ORF">GNLVRS02_ARAD1C45496g</name>
</gene>
<organism evidence="3">
    <name type="scientific">Blastobotrys adeninivorans</name>
    <name type="common">Yeast</name>
    <name type="synonym">Arxula adeninivorans</name>
    <dbReference type="NCBI Taxonomy" id="409370"/>
    <lineage>
        <taxon>Eukaryota</taxon>
        <taxon>Fungi</taxon>
        <taxon>Dikarya</taxon>
        <taxon>Ascomycota</taxon>
        <taxon>Saccharomycotina</taxon>
        <taxon>Dipodascomycetes</taxon>
        <taxon>Dipodascales</taxon>
        <taxon>Trichomonascaceae</taxon>
        <taxon>Blastobotrys</taxon>
    </lineage>
</organism>
<feature type="compositionally biased region" description="Basic and acidic residues" evidence="1">
    <location>
        <begin position="320"/>
        <end position="334"/>
    </location>
</feature>
<dbReference type="AlphaFoldDB" id="A0A060TAF6"/>
<evidence type="ECO:0000256" key="1">
    <source>
        <dbReference type="SAM" id="MobiDB-lite"/>
    </source>
</evidence>
<dbReference type="SUPFAM" id="SSF54236">
    <property type="entry name" value="Ubiquitin-like"/>
    <property type="match status" value="1"/>
</dbReference>
<feature type="region of interest" description="Disordered" evidence="1">
    <location>
        <begin position="293"/>
        <end position="334"/>
    </location>
</feature>
<dbReference type="EMBL" id="HG937693">
    <property type="protein sequence ID" value="CDP35877.1"/>
    <property type="molecule type" value="Genomic_DNA"/>
</dbReference>
<dbReference type="PANTHER" id="PTHR47795">
    <property type="entry name" value="UBIQUITIN AND WLM DOMAIN-CONTAINING METALLOPROTEASE SPCC1442.07C"/>
    <property type="match status" value="1"/>
</dbReference>
<sequence length="334" mass="37393">MKLSISFKGQLRDLQVNDDLSLAELQSMIEEETRVPSTGQKLIAPKVGVIKADKYEQKEETPVCKIVPDGTRLMLVGTPAEQMAEFKDAEDVASQRAAKLAQRADYLRKHAKRATISRSTITQKQASTQYTFVRVEPLPFLPDPQSARALLERIRDDRGVQAIMERYKWRVGLLTELDPASNTTHESRLLGRNRNKGQVIELRLRTDDYGGFCSYKEIIKVLCHELAHNVHSEHDRQFWDLTNKLERQVLDWNPFGRSGKRIGHEVYDGPGLGLGDGSADQLHVDEGGWFGSSQVLGTASSSSPESSSSTSSSSSVPGESLRDKMRRAAESRKR</sequence>
<dbReference type="Gene3D" id="3.10.20.90">
    <property type="entry name" value="Phosphatidylinositol 3-kinase Catalytic Subunit, Chain A, domain 1"/>
    <property type="match status" value="1"/>
</dbReference>
<name>A0A060TAF6_BLAAD</name>
<dbReference type="InterPro" id="IPR029071">
    <property type="entry name" value="Ubiquitin-like_domsf"/>
</dbReference>
<proteinExistence type="predicted"/>
<dbReference type="PANTHER" id="PTHR47795:SF1">
    <property type="entry name" value="DNA-DEPENDENT METALLOPROTEASE WSS1 HOMOLOG 2"/>
    <property type="match status" value="1"/>
</dbReference>
<dbReference type="InterPro" id="IPR013536">
    <property type="entry name" value="WLM_dom"/>
</dbReference>
<evidence type="ECO:0000313" key="3">
    <source>
        <dbReference type="EMBL" id="CDP35877.1"/>
    </source>
</evidence>
<dbReference type="Pfam" id="PF08325">
    <property type="entry name" value="WLM"/>
    <property type="match status" value="1"/>
</dbReference>